<sequence>MFIQEHAFKPSNILCWEIWTLAQYNKWESFCVTPKDSVVVSVVQEFYASFRDEESRRPKGAKWERIPVRGKEVLVTLRAICEFHNAPYYESNFLEEIDLEYFRDTNMDNIINYLTEVDVNGNVTLMLIQFLCTRITPALKVSNVNTFRAILLYVVL</sequence>
<organism evidence="1 2">
    <name type="scientific">Gossypium gossypioides</name>
    <name type="common">Mexican cotton</name>
    <name type="synonym">Selera gossypioides</name>
    <dbReference type="NCBI Taxonomy" id="34282"/>
    <lineage>
        <taxon>Eukaryota</taxon>
        <taxon>Viridiplantae</taxon>
        <taxon>Streptophyta</taxon>
        <taxon>Embryophyta</taxon>
        <taxon>Tracheophyta</taxon>
        <taxon>Spermatophyta</taxon>
        <taxon>Magnoliopsida</taxon>
        <taxon>eudicotyledons</taxon>
        <taxon>Gunneridae</taxon>
        <taxon>Pentapetalae</taxon>
        <taxon>rosids</taxon>
        <taxon>malvids</taxon>
        <taxon>Malvales</taxon>
        <taxon>Malvaceae</taxon>
        <taxon>Malvoideae</taxon>
        <taxon>Gossypium</taxon>
    </lineage>
</organism>
<dbReference type="OrthoDB" id="999645at2759"/>
<dbReference type="AlphaFoldDB" id="A0A7J9D377"/>
<gene>
    <name evidence="1" type="ORF">Gogos_020471</name>
</gene>
<dbReference type="Proteomes" id="UP000593579">
    <property type="component" value="Unassembled WGS sequence"/>
</dbReference>
<comment type="caution">
    <text evidence="1">The sequence shown here is derived from an EMBL/GenBank/DDBJ whole genome shotgun (WGS) entry which is preliminary data.</text>
</comment>
<accession>A0A7J9D377</accession>
<keyword evidence="2" id="KW-1185">Reference proteome</keyword>
<protein>
    <submittedName>
        <fullName evidence="1">Uncharacterized protein</fullName>
    </submittedName>
</protein>
<evidence type="ECO:0000313" key="2">
    <source>
        <dbReference type="Proteomes" id="UP000593579"/>
    </source>
</evidence>
<dbReference type="EMBL" id="JABEZY010267939">
    <property type="protein sequence ID" value="MBA0755156.1"/>
    <property type="molecule type" value="Genomic_DNA"/>
</dbReference>
<proteinExistence type="predicted"/>
<evidence type="ECO:0000313" key="1">
    <source>
        <dbReference type="EMBL" id="MBA0755156.1"/>
    </source>
</evidence>
<name>A0A7J9D377_GOSGO</name>
<reference evidence="1 2" key="1">
    <citation type="journal article" date="2019" name="Genome Biol. Evol.">
        <title>Insights into the evolution of the New World diploid cottons (Gossypium, subgenus Houzingenia) based on genome sequencing.</title>
        <authorList>
            <person name="Grover C.E."/>
            <person name="Arick M.A. 2nd"/>
            <person name="Thrash A."/>
            <person name="Conover J.L."/>
            <person name="Sanders W.S."/>
            <person name="Peterson D.G."/>
            <person name="Frelichowski J.E."/>
            <person name="Scheffler J.A."/>
            <person name="Scheffler B.E."/>
            <person name="Wendel J.F."/>
        </authorList>
    </citation>
    <scope>NUCLEOTIDE SEQUENCE [LARGE SCALE GENOMIC DNA]</scope>
    <source>
        <strain evidence="1">5</strain>
        <tissue evidence="1">Leaf</tissue>
    </source>
</reference>